<dbReference type="HOGENOM" id="CLU_2017606_0_0_1"/>
<reference evidence="1 2" key="1">
    <citation type="journal article" date="2007" name="Nature">
        <title>Evolution of genes and genomes on the Drosophila phylogeny.</title>
        <authorList>
            <consortium name="Drosophila 12 Genomes Consortium"/>
            <person name="Clark A.G."/>
            <person name="Eisen M.B."/>
            <person name="Smith D.R."/>
            <person name="Bergman C.M."/>
            <person name="Oliver B."/>
            <person name="Markow T.A."/>
            <person name="Kaufman T.C."/>
            <person name="Kellis M."/>
            <person name="Gelbart W."/>
            <person name="Iyer V.N."/>
            <person name="Pollard D.A."/>
            <person name="Sackton T.B."/>
            <person name="Larracuente A.M."/>
            <person name="Singh N.D."/>
            <person name="Abad J.P."/>
            <person name="Abt D.N."/>
            <person name="Adryan B."/>
            <person name="Aguade M."/>
            <person name="Akashi H."/>
            <person name="Anderson W.W."/>
            <person name="Aquadro C.F."/>
            <person name="Ardell D.H."/>
            <person name="Arguello R."/>
            <person name="Artieri C.G."/>
            <person name="Barbash D.A."/>
            <person name="Barker D."/>
            <person name="Barsanti P."/>
            <person name="Batterham P."/>
            <person name="Batzoglou S."/>
            <person name="Begun D."/>
            <person name="Bhutkar A."/>
            <person name="Blanco E."/>
            <person name="Bosak S.A."/>
            <person name="Bradley R.K."/>
            <person name="Brand A.D."/>
            <person name="Brent M.R."/>
            <person name="Brooks A.N."/>
            <person name="Brown R.H."/>
            <person name="Butlin R.K."/>
            <person name="Caggese C."/>
            <person name="Calvi B.R."/>
            <person name="Bernardo de Carvalho A."/>
            <person name="Caspi A."/>
            <person name="Castrezana S."/>
            <person name="Celniker S.E."/>
            <person name="Chang J.L."/>
            <person name="Chapple C."/>
            <person name="Chatterji S."/>
            <person name="Chinwalla A."/>
            <person name="Civetta A."/>
            <person name="Clifton S.W."/>
            <person name="Comeron J.M."/>
            <person name="Costello J.C."/>
            <person name="Coyne J.A."/>
            <person name="Daub J."/>
            <person name="David R.G."/>
            <person name="Delcher A.L."/>
            <person name="Delehaunty K."/>
            <person name="Do C.B."/>
            <person name="Ebling H."/>
            <person name="Edwards K."/>
            <person name="Eickbush T."/>
            <person name="Evans J.D."/>
            <person name="Filipski A."/>
            <person name="Findeiss S."/>
            <person name="Freyhult E."/>
            <person name="Fulton L."/>
            <person name="Fulton R."/>
            <person name="Garcia A.C."/>
            <person name="Gardiner A."/>
            <person name="Garfield D.A."/>
            <person name="Garvin B.E."/>
            <person name="Gibson G."/>
            <person name="Gilbert D."/>
            <person name="Gnerre S."/>
            <person name="Godfrey J."/>
            <person name="Good R."/>
            <person name="Gotea V."/>
            <person name="Gravely B."/>
            <person name="Greenberg A.J."/>
            <person name="Griffiths-Jones S."/>
            <person name="Gross S."/>
            <person name="Guigo R."/>
            <person name="Gustafson E.A."/>
            <person name="Haerty W."/>
            <person name="Hahn M.W."/>
            <person name="Halligan D.L."/>
            <person name="Halpern A.L."/>
            <person name="Halter G.M."/>
            <person name="Han M.V."/>
            <person name="Heger A."/>
            <person name="Hillier L."/>
            <person name="Hinrichs A.S."/>
            <person name="Holmes I."/>
            <person name="Hoskins R.A."/>
            <person name="Hubisz M.J."/>
            <person name="Hultmark D."/>
            <person name="Huntley M.A."/>
            <person name="Jaffe D.B."/>
            <person name="Jagadeeshan S."/>
            <person name="Jeck W.R."/>
            <person name="Johnson J."/>
            <person name="Jones C.D."/>
            <person name="Jordan W.C."/>
            <person name="Karpen G.H."/>
            <person name="Kataoka E."/>
            <person name="Keightley P.D."/>
            <person name="Kheradpour P."/>
            <person name="Kirkness E.F."/>
            <person name="Koerich L.B."/>
            <person name="Kristiansen K."/>
            <person name="Kudrna D."/>
            <person name="Kulathinal R.J."/>
            <person name="Kumar S."/>
            <person name="Kwok R."/>
            <person name="Lander E."/>
            <person name="Langley C.H."/>
            <person name="Lapoint R."/>
            <person name="Lazzaro B.P."/>
            <person name="Lee S.J."/>
            <person name="Levesque L."/>
            <person name="Li R."/>
            <person name="Lin C.F."/>
            <person name="Lin M.F."/>
            <person name="Lindblad-Toh K."/>
            <person name="Llopart A."/>
            <person name="Long M."/>
            <person name="Low L."/>
            <person name="Lozovsky E."/>
            <person name="Lu J."/>
            <person name="Luo M."/>
            <person name="Machado C.A."/>
            <person name="Makalowski W."/>
            <person name="Marzo M."/>
            <person name="Matsuda M."/>
            <person name="Matzkin L."/>
            <person name="McAllister B."/>
            <person name="McBride C.S."/>
            <person name="McKernan B."/>
            <person name="McKernan K."/>
            <person name="Mendez-Lago M."/>
            <person name="Minx P."/>
            <person name="Mollenhauer M.U."/>
            <person name="Montooth K."/>
            <person name="Mount S.M."/>
            <person name="Mu X."/>
            <person name="Myers E."/>
            <person name="Negre B."/>
            <person name="Newfeld S."/>
            <person name="Nielsen R."/>
            <person name="Noor M.A."/>
            <person name="O'Grady P."/>
            <person name="Pachter L."/>
            <person name="Papaceit M."/>
            <person name="Parisi M.J."/>
            <person name="Parisi M."/>
            <person name="Parts L."/>
            <person name="Pedersen J.S."/>
            <person name="Pesole G."/>
            <person name="Phillippy A.M."/>
            <person name="Ponting C.P."/>
            <person name="Pop M."/>
            <person name="Porcelli D."/>
            <person name="Powell J.R."/>
            <person name="Prohaska S."/>
            <person name="Pruitt K."/>
            <person name="Puig M."/>
            <person name="Quesneville H."/>
            <person name="Ram K.R."/>
            <person name="Rand D."/>
            <person name="Rasmussen M.D."/>
            <person name="Reed L.K."/>
            <person name="Reenan R."/>
            <person name="Reily A."/>
            <person name="Remington K.A."/>
            <person name="Rieger T.T."/>
            <person name="Ritchie M.G."/>
            <person name="Robin C."/>
            <person name="Rogers Y.H."/>
            <person name="Rohde C."/>
            <person name="Rozas J."/>
            <person name="Rubenfield M.J."/>
            <person name="Ruiz A."/>
            <person name="Russo S."/>
            <person name="Salzberg S.L."/>
            <person name="Sanchez-Gracia A."/>
            <person name="Saranga D.J."/>
            <person name="Sato H."/>
            <person name="Schaeffer S.W."/>
            <person name="Schatz M.C."/>
            <person name="Schlenke T."/>
            <person name="Schwartz R."/>
            <person name="Segarra C."/>
            <person name="Singh R.S."/>
            <person name="Sirot L."/>
            <person name="Sirota M."/>
            <person name="Sisneros N.B."/>
            <person name="Smith C.D."/>
            <person name="Smith T.F."/>
            <person name="Spieth J."/>
            <person name="Stage D.E."/>
            <person name="Stark A."/>
            <person name="Stephan W."/>
            <person name="Strausberg R.L."/>
            <person name="Strempel S."/>
            <person name="Sturgill D."/>
            <person name="Sutton G."/>
            <person name="Sutton G.G."/>
            <person name="Tao W."/>
            <person name="Teichmann S."/>
            <person name="Tobari Y.N."/>
            <person name="Tomimura Y."/>
            <person name="Tsolas J.M."/>
            <person name="Valente V.L."/>
            <person name="Venter E."/>
            <person name="Venter J.C."/>
            <person name="Vicario S."/>
            <person name="Vieira F.G."/>
            <person name="Vilella A.J."/>
            <person name="Villasante A."/>
            <person name="Walenz B."/>
            <person name="Wang J."/>
            <person name="Wasserman M."/>
            <person name="Watts T."/>
            <person name="Wilson D."/>
            <person name="Wilson R.K."/>
            <person name="Wing R.A."/>
            <person name="Wolfner M.F."/>
            <person name="Wong A."/>
            <person name="Wong G.K."/>
            <person name="Wu C.I."/>
            <person name="Wu G."/>
            <person name="Yamamoto D."/>
            <person name="Yang H.P."/>
            <person name="Yang S.P."/>
            <person name="Yorke J.A."/>
            <person name="Yoshida K."/>
            <person name="Zdobnov E."/>
            <person name="Zhang P."/>
            <person name="Zhang Y."/>
            <person name="Zimin A.V."/>
            <person name="Baldwin J."/>
            <person name="Abdouelleil A."/>
            <person name="Abdulkadir J."/>
            <person name="Abebe A."/>
            <person name="Abera B."/>
            <person name="Abreu J."/>
            <person name="Acer S.C."/>
            <person name="Aftuck L."/>
            <person name="Alexander A."/>
            <person name="An P."/>
            <person name="Anderson E."/>
            <person name="Anderson S."/>
            <person name="Arachi H."/>
            <person name="Azer M."/>
            <person name="Bachantsang P."/>
            <person name="Barry A."/>
            <person name="Bayul T."/>
            <person name="Berlin A."/>
            <person name="Bessette D."/>
            <person name="Bloom T."/>
            <person name="Blye J."/>
            <person name="Boguslavskiy L."/>
            <person name="Bonnet C."/>
            <person name="Boukhgalter B."/>
            <person name="Bourzgui I."/>
            <person name="Brown A."/>
            <person name="Cahill P."/>
            <person name="Channer S."/>
            <person name="Cheshatsang Y."/>
            <person name="Chuda L."/>
            <person name="Citroen M."/>
            <person name="Collymore A."/>
            <person name="Cooke P."/>
            <person name="Costello M."/>
            <person name="D'Aco K."/>
            <person name="Daza R."/>
            <person name="De Haan G."/>
            <person name="DeGray S."/>
            <person name="DeMaso C."/>
            <person name="Dhargay N."/>
            <person name="Dooley K."/>
            <person name="Dooley E."/>
            <person name="Doricent M."/>
            <person name="Dorje P."/>
            <person name="Dorjee K."/>
            <person name="Dupes A."/>
            <person name="Elong R."/>
            <person name="Falk J."/>
            <person name="Farina A."/>
            <person name="Faro S."/>
            <person name="Ferguson D."/>
            <person name="Fisher S."/>
            <person name="Foley C.D."/>
            <person name="Franke A."/>
            <person name="Friedrich D."/>
            <person name="Gadbois L."/>
            <person name="Gearin G."/>
            <person name="Gearin C.R."/>
            <person name="Giannoukos G."/>
            <person name="Goode T."/>
            <person name="Graham J."/>
            <person name="Grandbois E."/>
            <person name="Grewal S."/>
            <person name="Gyaltsen K."/>
            <person name="Hafez N."/>
            <person name="Hagos B."/>
            <person name="Hall J."/>
            <person name="Henson C."/>
            <person name="Hollinger A."/>
            <person name="Honan T."/>
            <person name="Huard M.D."/>
            <person name="Hughes L."/>
            <person name="Hurhula B."/>
            <person name="Husby M.E."/>
            <person name="Kamat A."/>
            <person name="Kanga B."/>
            <person name="Kashin S."/>
            <person name="Khazanovich D."/>
            <person name="Kisner P."/>
            <person name="Lance K."/>
            <person name="Lara M."/>
            <person name="Lee W."/>
            <person name="Lennon N."/>
            <person name="Letendre F."/>
            <person name="LeVine R."/>
            <person name="Lipovsky A."/>
            <person name="Liu X."/>
            <person name="Liu J."/>
            <person name="Liu S."/>
            <person name="Lokyitsang T."/>
            <person name="Lokyitsang Y."/>
            <person name="Lubonja R."/>
            <person name="Lui A."/>
            <person name="MacDonald P."/>
            <person name="Magnisalis V."/>
            <person name="Maru K."/>
            <person name="Matthews C."/>
            <person name="McCusker W."/>
            <person name="McDonough S."/>
            <person name="Mehta T."/>
            <person name="Meldrim J."/>
            <person name="Meneus L."/>
            <person name="Mihai O."/>
            <person name="Mihalev A."/>
            <person name="Mihova T."/>
            <person name="Mittelman R."/>
            <person name="Mlenga V."/>
            <person name="Montmayeur A."/>
            <person name="Mulrain L."/>
            <person name="Navidi A."/>
            <person name="Naylor J."/>
            <person name="Negash T."/>
            <person name="Nguyen T."/>
            <person name="Nguyen N."/>
            <person name="Nicol R."/>
            <person name="Norbu C."/>
            <person name="Norbu N."/>
            <person name="Novod N."/>
            <person name="O'Neill B."/>
            <person name="Osman S."/>
            <person name="Markiewicz E."/>
            <person name="Oyono O.L."/>
            <person name="Patti C."/>
            <person name="Phunkhang P."/>
            <person name="Pierre F."/>
            <person name="Priest M."/>
            <person name="Raghuraman S."/>
            <person name="Rege F."/>
            <person name="Reyes R."/>
            <person name="Rise C."/>
            <person name="Rogov P."/>
            <person name="Ross K."/>
            <person name="Ryan E."/>
            <person name="Settipalli S."/>
            <person name="Shea T."/>
            <person name="Sherpa N."/>
            <person name="Shi L."/>
            <person name="Shih D."/>
            <person name="Sparrow T."/>
            <person name="Spaulding J."/>
            <person name="Stalker J."/>
            <person name="Stange-Thomann N."/>
            <person name="Stavropoulos S."/>
            <person name="Stone C."/>
            <person name="Strader C."/>
            <person name="Tesfaye S."/>
            <person name="Thomson T."/>
            <person name="Thoulutsang Y."/>
            <person name="Thoulutsang D."/>
            <person name="Topham K."/>
            <person name="Topping I."/>
            <person name="Tsamla T."/>
            <person name="Vassiliev H."/>
            <person name="Vo A."/>
            <person name="Wangchuk T."/>
            <person name="Wangdi T."/>
            <person name="Weiand M."/>
            <person name="Wilkinson J."/>
            <person name="Wilson A."/>
            <person name="Yadav S."/>
            <person name="Young G."/>
            <person name="Yu Q."/>
            <person name="Zembek L."/>
            <person name="Zhong D."/>
            <person name="Zimmer A."/>
            <person name="Zwirko Z."/>
            <person name="Jaffe D.B."/>
            <person name="Alvarez P."/>
            <person name="Brockman W."/>
            <person name="Butler J."/>
            <person name="Chin C."/>
            <person name="Gnerre S."/>
            <person name="Grabherr M."/>
            <person name="Kleber M."/>
            <person name="Mauceli E."/>
            <person name="MacCallum I."/>
        </authorList>
    </citation>
    <scope>NUCLEOTIDE SEQUENCE [LARGE SCALE GENOMIC DNA]</scope>
    <source>
        <strain evidence="2">MSH-3 / Tucson 14011-0111.49</strain>
    </source>
</reference>
<organism evidence="2">
    <name type="scientific">Drosophila persimilis</name>
    <name type="common">Fruit fly</name>
    <dbReference type="NCBI Taxonomy" id="7234"/>
    <lineage>
        <taxon>Eukaryota</taxon>
        <taxon>Metazoa</taxon>
        <taxon>Ecdysozoa</taxon>
        <taxon>Arthropoda</taxon>
        <taxon>Hexapoda</taxon>
        <taxon>Insecta</taxon>
        <taxon>Pterygota</taxon>
        <taxon>Neoptera</taxon>
        <taxon>Endopterygota</taxon>
        <taxon>Diptera</taxon>
        <taxon>Brachycera</taxon>
        <taxon>Muscomorpha</taxon>
        <taxon>Ephydroidea</taxon>
        <taxon>Drosophilidae</taxon>
        <taxon>Drosophila</taxon>
        <taxon>Sophophora</taxon>
    </lineage>
</organism>
<dbReference type="Proteomes" id="UP000008744">
    <property type="component" value="Unassembled WGS sequence"/>
</dbReference>
<proteinExistence type="predicted"/>
<dbReference type="OMA" id="VPMMTMM"/>
<dbReference type="AlphaFoldDB" id="B4GAJ6"/>
<keyword evidence="2" id="KW-1185">Reference proteome</keyword>
<dbReference type="EMBL" id="CH479181">
    <property type="protein sequence ID" value="EDW31948.1"/>
    <property type="molecule type" value="Genomic_DNA"/>
</dbReference>
<evidence type="ECO:0000313" key="1">
    <source>
        <dbReference type="EMBL" id="EDW31948.1"/>
    </source>
</evidence>
<accession>B4GAJ6</accession>
<name>B4GAJ6_DROPE</name>
<evidence type="ECO:0000313" key="2">
    <source>
        <dbReference type="Proteomes" id="UP000008744"/>
    </source>
</evidence>
<gene>
    <name evidence="1" type="primary">Dper\GL11394</name>
    <name evidence="1" type="ORF">Dper_GL11394</name>
</gene>
<sequence>MAVIIPDASENIEPQTDVASSASVPMMTMMSPAAEEIIVAEIEPPLRLPLPLRRSERIKSAQKKKQRKLKTHPMILRSHLARQNKVKNIAARKIRKSGVKKTQITKKKTTHHIYVQIRGKLFKL</sequence>
<protein>
    <submittedName>
        <fullName evidence="1">GL11394</fullName>
    </submittedName>
</protein>